<feature type="compositionally biased region" description="Basic and acidic residues" evidence="5">
    <location>
        <begin position="1476"/>
        <end position="1490"/>
    </location>
</feature>
<dbReference type="InterPro" id="IPR002018">
    <property type="entry name" value="CarbesteraseB"/>
</dbReference>
<dbReference type="InterPro" id="IPR036236">
    <property type="entry name" value="Znf_C2H2_sf"/>
</dbReference>
<dbReference type="Pfam" id="PF10326">
    <property type="entry name" value="7TM_GPCR_Str"/>
    <property type="match status" value="1"/>
</dbReference>
<feature type="region of interest" description="Disordered" evidence="5">
    <location>
        <begin position="1392"/>
        <end position="1490"/>
    </location>
</feature>
<dbReference type="SUPFAM" id="SSF53474">
    <property type="entry name" value="alpha/beta-Hydrolases"/>
    <property type="match status" value="1"/>
</dbReference>
<feature type="compositionally biased region" description="Polar residues" evidence="5">
    <location>
        <begin position="111"/>
        <end position="132"/>
    </location>
</feature>
<reference evidence="8" key="2">
    <citation type="submission" date="2022-06" db="UniProtKB">
        <authorList>
            <consortium name="EnsemblMetazoa"/>
        </authorList>
    </citation>
    <scope>IDENTIFICATION</scope>
    <source>
        <strain evidence="8">PS312</strain>
    </source>
</reference>
<proteinExistence type="inferred from homology"/>
<dbReference type="Pfam" id="PF00135">
    <property type="entry name" value="COesterase"/>
    <property type="match status" value="1"/>
</dbReference>
<feature type="region of interest" description="Disordered" evidence="5">
    <location>
        <begin position="175"/>
        <end position="201"/>
    </location>
</feature>
<dbReference type="FunFam" id="3.40.50.1820:FF:000873">
    <property type="entry name" value="Carboxylic ester hydrolase"/>
    <property type="match status" value="1"/>
</dbReference>
<keyword evidence="6" id="KW-1133">Transmembrane helix</keyword>
<keyword evidence="3" id="KW-0378">Hydrolase</keyword>
<evidence type="ECO:0000313" key="9">
    <source>
        <dbReference type="Proteomes" id="UP000005239"/>
    </source>
</evidence>
<dbReference type="Gene3D" id="3.30.160.60">
    <property type="entry name" value="Classic Zinc Finger"/>
    <property type="match status" value="1"/>
</dbReference>
<feature type="transmembrane region" description="Helical" evidence="6">
    <location>
        <begin position="672"/>
        <end position="695"/>
    </location>
</feature>
<evidence type="ECO:0000256" key="2">
    <source>
        <dbReference type="ARBA" id="ARBA00022487"/>
    </source>
</evidence>
<dbReference type="InterPro" id="IPR019826">
    <property type="entry name" value="Carboxylesterase_B_AS"/>
</dbReference>
<dbReference type="InterPro" id="IPR019819">
    <property type="entry name" value="Carboxylesterase_B_CS"/>
</dbReference>
<feature type="transmembrane region" description="Helical" evidence="6">
    <location>
        <begin position="443"/>
        <end position="466"/>
    </location>
</feature>
<dbReference type="Pfam" id="PF00096">
    <property type="entry name" value="zf-C2H2"/>
    <property type="match status" value="1"/>
</dbReference>
<dbReference type="SUPFAM" id="SSF81321">
    <property type="entry name" value="Family A G protein-coupled receptor-like"/>
    <property type="match status" value="1"/>
</dbReference>
<dbReference type="InterPro" id="IPR029058">
    <property type="entry name" value="AB_hydrolase_fold"/>
</dbReference>
<dbReference type="SUPFAM" id="SSF57667">
    <property type="entry name" value="beta-beta-alpha zinc fingers"/>
    <property type="match status" value="1"/>
</dbReference>
<dbReference type="GO" id="GO:0052689">
    <property type="term" value="F:carboxylic ester hydrolase activity"/>
    <property type="evidence" value="ECO:0007669"/>
    <property type="project" value="UniProtKB-KW"/>
</dbReference>
<comment type="similarity">
    <text evidence="1">Belongs to the type-B carboxylesterase/lipase family.</text>
</comment>
<dbReference type="InterPro" id="IPR050309">
    <property type="entry name" value="Type-B_Carboxylest/Lipase"/>
</dbReference>
<gene>
    <name evidence="8" type="primary">WBGene00110758</name>
</gene>
<evidence type="ECO:0000313" key="8">
    <source>
        <dbReference type="EnsemblMetazoa" id="PPA21204.1"/>
    </source>
</evidence>
<keyword evidence="4" id="KW-0862">Zinc</keyword>
<feature type="transmembrane region" description="Helical" evidence="6">
    <location>
        <begin position="518"/>
        <end position="543"/>
    </location>
</feature>
<evidence type="ECO:0000256" key="5">
    <source>
        <dbReference type="SAM" id="MobiDB-lite"/>
    </source>
</evidence>
<dbReference type="PROSITE" id="PS00122">
    <property type="entry name" value="CARBOXYLESTERASE_B_1"/>
    <property type="match status" value="1"/>
</dbReference>
<dbReference type="PANTHER" id="PTHR11559">
    <property type="entry name" value="CARBOXYLESTERASE"/>
    <property type="match status" value="1"/>
</dbReference>
<feature type="domain" description="C2H2-type" evidence="7">
    <location>
        <begin position="309"/>
        <end position="337"/>
    </location>
</feature>
<evidence type="ECO:0000259" key="7">
    <source>
        <dbReference type="PROSITE" id="PS50157"/>
    </source>
</evidence>
<keyword evidence="4" id="KW-0479">Metal-binding</keyword>
<evidence type="ECO:0000256" key="6">
    <source>
        <dbReference type="SAM" id="Phobius"/>
    </source>
</evidence>
<dbReference type="PROSITE" id="PS50157">
    <property type="entry name" value="ZINC_FINGER_C2H2_2"/>
    <property type="match status" value="2"/>
</dbReference>
<feature type="compositionally biased region" description="Basic and acidic residues" evidence="5">
    <location>
        <begin position="133"/>
        <end position="161"/>
    </location>
</feature>
<dbReference type="SMART" id="SM00355">
    <property type="entry name" value="ZnF_C2H2"/>
    <property type="match status" value="2"/>
</dbReference>
<dbReference type="EnsemblMetazoa" id="PPA21204.1">
    <property type="protein sequence ID" value="PPA21204.1"/>
    <property type="gene ID" value="WBGene00110758"/>
</dbReference>
<protein>
    <recommendedName>
        <fullName evidence="7">C2H2-type domain-containing protein</fullName>
    </recommendedName>
</protein>
<feature type="transmembrane region" description="Helical" evidence="6">
    <location>
        <begin position="413"/>
        <end position="431"/>
    </location>
</feature>
<feature type="transmembrane region" description="Helical" evidence="6">
    <location>
        <begin position="590"/>
        <end position="616"/>
    </location>
</feature>
<feature type="domain" description="C2H2-type" evidence="7">
    <location>
        <begin position="345"/>
        <end position="373"/>
    </location>
</feature>
<evidence type="ECO:0000256" key="3">
    <source>
        <dbReference type="ARBA" id="ARBA00022801"/>
    </source>
</evidence>
<feature type="transmembrane region" description="Helical" evidence="6">
    <location>
        <begin position="741"/>
        <end position="760"/>
    </location>
</feature>
<name>A0A8R1YGK7_PRIPA</name>
<dbReference type="Gene3D" id="3.40.50.1820">
    <property type="entry name" value="alpha/beta hydrolase"/>
    <property type="match status" value="1"/>
</dbReference>
<keyword evidence="4" id="KW-0863">Zinc-finger</keyword>
<dbReference type="GO" id="GO:0008270">
    <property type="term" value="F:zinc ion binding"/>
    <property type="evidence" value="ECO:0007669"/>
    <property type="project" value="UniProtKB-KW"/>
</dbReference>
<feature type="compositionally biased region" description="Basic and acidic residues" evidence="5">
    <location>
        <begin position="1452"/>
        <end position="1462"/>
    </location>
</feature>
<keyword evidence="6" id="KW-0812">Transmembrane</keyword>
<keyword evidence="6" id="KW-0472">Membrane</keyword>
<reference evidence="9" key="1">
    <citation type="journal article" date="2008" name="Nat. Genet.">
        <title>The Pristionchus pacificus genome provides a unique perspective on nematode lifestyle and parasitism.</title>
        <authorList>
            <person name="Dieterich C."/>
            <person name="Clifton S.W."/>
            <person name="Schuster L.N."/>
            <person name="Chinwalla A."/>
            <person name="Delehaunty K."/>
            <person name="Dinkelacker I."/>
            <person name="Fulton L."/>
            <person name="Fulton R."/>
            <person name="Godfrey J."/>
            <person name="Minx P."/>
            <person name="Mitreva M."/>
            <person name="Roeseler W."/>
            <person name="Tian H."/>
            <person name="Witte H."/>
            <person name="Yang S.P."/>
            <person name="Wilson R.K."/>
            <person name="Sommer R.J."/>
        </authorList>
    </citation>
    <scope>NUCLEOTIDE SEQUENCE [LARGE SCALE GENOMIC DNA]</scope>
    <source>
        <strain evidence="9">PS312</strain>
    </source>
</reference>
<feature type="region of interest" description="Disordered" evidence="5">
    <location>
        <begin position="111"/>
        <end position="161"/>
    </location>
</feature>
<dbReference type="Proteomes" id="UP000005239">
    <property type="component" value="Unassembled WGS sequence"/>
</dbReference>
<keyword evidence="2" id="KW-0719">Serine esterase</keyword>
<dbReference type="PROSITE" id="PS00941">
    <property type="entry name" value="CARBOXYLESTERASE_B_2"/>
    <property type="match status" value="1"/>
</dbReference>
<feature type="transmembrane region" description="Helical" evidence="6">
    <location>
        <begin position="637"/>
        <end position="660"/>
    </location>
</feature>
<dbReference type="InterPro" id="IPR013087">
    <property type="entry name" value="Znf_C2H2_type"/>
</dbReference>
<sequence>MDPVASPVDLIEEWRREASIFSSTDRLGNLISRSLEVLKGLARKELSFSDLEYSLESLDMERTLALKHDKAKDTDQVRSLMYGVIESIGLSEASVEDPLTSQMDTSLEEMNASSALSDVSTSHGTPSTSHQQAHAEKDKRRSGSAILEDKQGPAKRPRMDDHGVIEHHPQQYHFASASPHFPAGDQHRPSMAPSSSSFTHPIKDEEESLFGEGVIIKEENVSPVDFVERPVYEPSQYTQWCHLYANTGPSTSSGSHPTDYFSNCLGPTAHMYESMYQPGSCHAGLNKNEIHQPSPAKSTASDDLNSKPFACEECGKTFASLRWKQNHIRNVHSERQVISADKTKFECTICGMRFTDRSNQRRHIRRQHELRERSRSTSGWCTGCDNKRKLLKNRSTIAHKTRQAPPLSSAPSWKFSSASVLTNLLLIFLIFTRSSREIGAYRFFLFAFALNDIYFPVVHFLTLPVICSYKDAFLMFSHGILTSTLSICIFACAFSQTMPLLAHLFVYRLIATKWPGYLQFYTGTTCFLLITITLSVESIAWFANCYFNYGSDTDMFEYVQPFLDEEFRGEKAEMIGALYYSTAGEFRMKAFLATMGFNGIMAISMFVIVFSSLSIVAHFRSAHVEWSGATKKLQQQLFHTLVVQMIIPMVFVYFPCAAIINLPLMGFRINVFPNLVSAAVTIFPLIDAFVILFGVTSYRNAILVLLKCKSIPVNRQHDECAHEGNEINVVYKNAATFRHWMIFKIDSLLLLFFFILQLSIAQDEPIVPELTLVARTSAGTVRGFEVDYGSDRSQLYYGKASIFLEIPFARAPLGERRFKLPEPLCRFDGDVGSMVYKPRCPQGDDARGFGYQTSEDCLYLNVFTPNISDGRKRAVMFYVPGGAYQLGGADIYDYKGAVRNLVSRDVVVVVTQYRLSTIGFFTTFSPEFPANRAIFDVLMALRWTQNEIANFGGDPDRVTLFGHSAGAVITDALSYSPLAKGLFQQVLIQSGPIIDTFNIPTGYGRNATADEDRVVKLCNITDMRVPVRNATLRRLQHCFNRLTGEAMVAVDNGASLYGVTLDGVIFPLGPTANLARLAPNYAIMQGDTPDEYAFSIDEVAAGDISTVNETTLDYYLKKNVPYLSKDQLATYKRAVLSFYDPNRTLAVDDHLGWTKMVSRVISDHNFFGPARKELQWYKTNGNSRNVFLYNYDYFNSFCRNNFEVEGWMPSIHCSELCFLWFYPYEWIKAQEEGKVRPEDLRVADNLGVAWTNFAKYGNPGWSPMRDRFEYVTISDTVSDVQLDWGEAANKLYNEILPSLLKMDLPPFHIDPAVQNQIERQAPSILKTWYNATCPTWKPLYDGELTVYPLKSQETMNAKYETMQSLLDTLLLLSVTVCTLAAWIVGCGGGKKPKVMTDMPNTGGDSKMGTGGASSSVPPAPPPTAVSNNDAKQPSAKDKKGPKSVKPTGPADASDKKPSEAKKIPPGAVEDDGGYENCKDMSPDELKKALI</sequence>
<evidence type="ECO:0000256" key="4">
    <source>
        <dbReference type="PROSITE-ProRule" id="PRU00042"/>
    </source>
</evidence>
<dbReference type="PROSITE" id="PS00028">
    <property type="entry name" value="ZINC_FINGER_C2H2_1"/>
    <property type="match status" value="2"/>
</dbReference>
<evidence type="ECO:0000256" key="1">
    <source>
        <dbReference type="ARBA" id="ARBA00005964"/>
    </source>
</evidence>
<keyword evidence="9" id="KW-1185">Reference proteome</keyword>
<accession>A0A8R1YGK7</accession>
<organism evidence="8 9">
    <name type="scientific">Pristionchus pacificus</name>
    <name type="common">Parasitic nematode worm</name>
    <dbReference type="NCBI Taxonomy" id="54126"/>
    <lineage>
        <taxon>Eukaryota</taxon>
        <taxon>Metazoa</taxon>
        <taxon>Ecdysozoa</taxon>
        <taxon>Nematoda</taxon>
        <taxon>Chromadorea</taxon>
        <taxon>Rhabditida</taxon>
        <taxon>Rhabditina</taxon>
        <taxon>Diplogasteromorpha</taxon>
        <taxon>Diplogasteroidea</taxon>
        <taxon>Neodiplogasteridae</taxon>
        <taxon>Pristionchus</taxon>
    </lineage>
</organism>
<dbReference type="InterPro" id="IPR019428">
    <property type="entry name" value="7TM_GPCR_serpentine_rcpt_Str"/>
</dbReference>
<feature type="transmembrane region" description="Helical" evidence="6">
    <location>
        <begin position="478"/>
        <end position="506"/>
    </location>
</feature>